<dbReference type="AlphaFoldDB" id="A0A6N3V5K2"/>
<dbReference type="InterPro" id="IPR029058">
    <property type="entry name" value="AB_hydrolase_fold"/>
</dbReference>
<evidence type="ECO:0000313" key="4">
    <source>
        <dbReference type="Proteomes" id="UP000460135"/>
    </source>
</evidence>
<proteinExistence type="predicted"/>
<comment type="caution">
    <text evidence="3">The sequence shown here is derived from an EMBL/GenBank/DDBJ whole genome shotgun (WGS) entry which is preliminary data.</text>
</comment>
<protein>
    <submittedName>
        <fullName evidence="3">Alpha/beta hydrolase</fullName>
    </submittedName>
</protein>
<dbReference type="InterPro" id="IPR049492">
    <property type="entry name" value="BD-FAE-like_dom"/>
</dbReference>
<organism evidence="3 4">
    <name type="scientific">Bacteroides ovatus</name>
    <dbReference type="NCBI Taxonomy" id="28116"/>
    <lineage>
        <taxon>Bacteria</taxon>
        <taxon>Pseudomonadati</taxon>
        <taxon>Bacteroidota</taxon>
        <taxon>Bacteroidia</taxon>
        <taxon>Bacteroidales</taxon>
        <taxon>Bacteroidaceae</taxon>
        <taxon>Bacteroides</taxon>
    </lineage>
</organism>
<keyword evidence="1 3" id="KW-0378">Hydrolase</keyword>
<gene>
    <name evidence="3" type="ORF">F3F51_24015</name>
</gene>
<dbReference type="SUPFAM" id="SSF53474">
    <property type="entry name" value="alpha/beta-Hydrolases"/>
    <property type="match status" value="1"/>
</dbReference>
<dbReference type="Proteomes" id="UP000460135">
    <property type="component" value="Unassembled WGS sequence"/>
</dbReference>
<sequence length="301" mass="34330">MNIETICYTTRNKKKLLMDGYMDSLTRRKDPMPVLLYLHGGAFNSGSRVNKLQTFYCNHFAEKGFAVFSIDYRLTLKRACANTQNILKAVEYGVEDLADATAYICDIAEKWGLDRNKILVSGSGAGAIIALTAEYQICRGRITTLPSGFNFAGIIANAGAVITDTNELEWDEPPCPILLMHGNSDQFIAFNKFFVPGMLWAGSNYLHNQFQQQNIPHWFYEEKGADHIVAIKPLQRQINEMETFVEKFVMMGQRSFVHTVWEDEQPDQMKDITNIAPLYLEGWEKREDIDSLIKEFVKISK</sequence>
<reference evidence="3 4" key="1">
    <citation type="journal article" date="2019" name="Nat. Med.">
        <title>A library of human gut bacterial isolates paired with longitudinal multiomics data enables mechanistic microbiome research.</title>
        <authorList>
            <person name="Poyet M."/>
            <person name="Groussin M."/>
            <person name="Gibbons S.M."/>
            <person name="Avila-Pacheco J."/>
            <person name="Jiang X."/>
            <person name="Kearney S.M."/>
            <person name="Perrotta A.R."/>
            <person name="Berdy B."/>
            <person name="Zhao S."/>
            <person name="Lieberman T.D."/>
            <person name="Swanson P.K."/>
            <person name="Smith M."/>
            <person name="Roesemann S."/>
            <person name="Alexander J.E."/>
            <person name="Rich S.A."/>
            <person name="Livny J."/>
            <person name="Vlamakis H."/>
            <person name="Clish C."/>
            <person name="Bullock K."/>
            <person name="Deik A."/>
            <person name="Scott J."/>
            <person name="Pierce K.A."/>
            <person name="Xavier R.J."/>
            <person name="Alm E.J."/>
        </authorList>
    </citation>
    <scope>NUCLEOTIDE SEQUENCE [LARGE SCALE GENOMIC DNA]</scope>
    <source>
        <strain evidence="3 4">BIOML-A183</strain>
    </source>
</reference>
<dbReference type="Gene3D" id="3.40.50.1820">
    <property type="entry name" value="alpha/beta hydrolase"/>
    <property type="match status" value="1"/>
</dbReference>
<evidence type="ECO:0000313" key="3">
    <source>
        <dbReference type="EMBL" id="KAA3799693.1"/>
    </source>
</evidence>
<evidence type="ECO:0000259" key="2">
    <source>
        <dbReference type="Pfam" id="PF20434"/>
    </source>
</evidence>
<feature type="domain" description="BD-FAE-like" evidence="2">
    <location>
        <begin position="27"/>
        <end position="133"/>
    </location>
</feature>
<dbReference type="InterPro" id="IPR050300">
    <property type="entry name" value="GDXG_lipolytic_enzyme"/>
</dbReference>
<dbReference type="EMBL" id="VWLX01000024">
    <property type="protein sequence ID" value="KAA3799693.1"/>
    <property type="molecule type" value="Genomic_DNA"/>
</dbReference>
<dbReference type="PANTHER" id="PTHR48081:SF8">
    <property type="entry name" value="ALPHA_BETA HYDROLASE FOLD-3 DOMAIN-CONTAINING PROTEIN-RELATED"/>
    <property type="match status" value="1"/>
</dbReference>
<dbReference type="PANTHER" id="PTHR48081">
    <property type="entry name" value="AB HYDROLASE SUPERFAMILY PROTEIN C4A8.06C"/>
    <property type="match status" value="1"/>
</dbReference>
<evidence type="ECO:0000256" key="1">
    <source>
        <dbReference type="ARBA" id="ARBA00022801"/>
    </source>
</evidence>
<accession>A0A6N3V5K2</accession>
<name>A0A6N3V5K2_BACOV</name>
<dbReference type="Pfam" id="PF20434">
    <property type="entry name" value="BD-FAE"/>
    <property type="match status" value="1"/>
</dbReference>
<dbReference type="GO" id="GO:0016787">
    <property type="term" value="F:hydrolase activity"/>
    <property type="evidence" value="ECO:0007669"/>
    <property type="project" value="UniProtKB-KW"/>
</dbReference>